<protein>
    <submittedName>
        <fullName evidence="2">Uncharacterized protein</fullName>
    </submittedName>
</protein>
<dbReference type="AlphaFoldDB" id="A0A6A7BNE8"/>
<organism evidence="2 3">
    <name type="scientific">Plenodomus tracheiphilus IPT5</name>
    <dbReference type="NCBI Taxonomy" id="1408161"/>
    <lineage>
        <taxon>Eukaryota</taxon>
        <taxon>Fungi</taxon>
        <taxon>Dikarya</taxon>
        <taxon>Ascomycota</taxon>
        <taxon>Pezizomycotina</taxon>
        <taxon>Dothideomycetes</taxon>
        <taxon>Pleosporomycetidae</taxon>
        <taxon>Pleosporales</taxon>
        <taxon>Pleosporineae</taxon>
        <taxon>Leptosphaeriaceae</taxon>
        <taxon>Plenodomus</taxon>
    </lineage>
</organism>
<dbReference type="EMBL" id="MU006288">
    <property type="protein sequence ID" value="KAF2856874.1"/>
    <property type="molecule type" value="Genomic_DNA"/>
</dbReference>
<evidence type="ECO:0000313" key="3">
    <source>
        <dbReference type="Proteomes" id="UP000799423"/>
    </source>
</evidence>
<feature type="region of interest" description="Disordered" evidence="1">
    <location>
        <begin position="237"/>
        <end position="290"/>
    </location>
</feature>
<dbReference type="Proteomes" id="UP000799423">
    <property type="component" value="Unassembled WGS sequence"/>
</dbReference>
<gene>
    <name evidence="2" type="ORF">T440DRAFT_12568</name>
</gene>
<reference evidence="2" key="1">
    <citation type="submission" date="2020-01" db="EMBL/GenBank/DDBJ databases">
        <authorList>
            <consortium name="DOE Joint Genome Institute"/>
            <person name="Haridas S."/>
            <person name="Albert R."/>
            <person name="Binder M."/>
            <person name="Bloem J."/>
            <person name="Labutti K."/>
            <person name="Salamov A."/>
            <person name="Andreopoulos B."/>
            <person name="Baker S.E."/>
            <person name="Barry K."/>
            <person name="Bills G."/>
            <person name="Bluhm B.H."/>
            <person name="Cannon C."/>
            <person name="Castanera R."/>
            <person name="Culley D.E."/>
            <person name="Daum C."/>
            <person name="Ezra D."/>
            <person name="Gonzalez J.B."/>
            <person name="Henrissat B."/>
            <person name="Kuo A."/>
            <person name="Liang C."/>
            <person name="Lipzen A."/>
            <person name="Lutzoni F."/>
            <person name="Magnuson J."/>
            <person name="Mondo S."/>
            <person name="Nolan M."/>
            <person name="Ohm R."/>
            <person name="Pangilinan J."/>
            <person name="Park H.-J."/>
            <person name="Ramirez L."/>
            <person name="Alfaro M."/>
            <person name="Sun H."/>
            <person name="Tritt A."/>
            <person name="Yoshinaga Y."/>
            <person name="Zwiers L.-H."/>
            <person name="Turgeon B.G."/>
            <person name="Goodwin S.B."/>
            <person name="Spatafora J.W."/>
            <person name="Crous P.W."/>
            <person name="Grigoriev I.V."/>
        </authorList>
    </citation>
    <scope>NUCLEOTIDE SEQUENCE</scope>
    <source>
        <strain evidence="2">IPT5</strain>
    </source>
</reference>
<name>A0A6A7BNE8_9PLEO</name>
<accession>A0A6A7BNE8</accession>
<evidence type="ECO:0000256" key="1">
    <source>
        <dbReference type="SAM" id="MobiDB-lite"/>
    </source>
</evidence>
<keyword evidence="3" id="KW-1185">Reference proteome</keyword>
<sequence length="290" mass="31358">MRDIDCVKLGPGTWVLGSICLVPGNWPMGSRQRCWGKVLTVRLIDSRSRVARRVIDYSSMVELWVHLSESHRDETEHTHERHVGSFLGRVASAESETQPGATVLTGCSRAAGERTTAILACANVHHRTMRSTQHEYDEDDVSNWWHWRVESTAAMGRGVDQDLPRCAPAAGGVALSAAASRLDSHGECCAPRHSRARWSALPRHGYGLEDNSPLLGIAAEAKGPDAAVSMGAPRETYTRQGVESSMPPPTPSSLRPRRLQASSSATCCDTGVHPPHPSTTPDAAAEHPAP</sequence>
<evidence type="ECO:0000313" key="2">
    <source>
        <dbReference type="EMBL" id="KAF2856874.1"/>
    </source>
</evidence>
<proteinExistence type="predicted"/>